<organism evidence="1 2">
    <name type="scientific">Bacillus badius</name>
    <dbReference type="NCBI Taxonomy" id="1455"/>
    <lineage>
        <taxon>Bacteria</taxon>
        <taxon>Bacillati</taxon>
        <taxon>Bacillota</taxon>
        <taxon>Bacilli</taxon>
        <taxon>Bacillales</taxon>
        <taxon>Bacillaceae</taxon>
        <taxon>Pseudobacillus</taxon>
    </lineage>
</organism>
<gene>
    <name evidence="1" type="ORF">SD77_2826</name>
</gene>
<dbReference type="Proteomes" id="UP000031982">
    <property type="component" value="Unassembled WGS sequence"/>
</dbReference>
<sequence>MNMIILYIKTALDSDPKHFSVFHRGHIQKALAERTVKRPFKGRKKA</sequence>
<comment type="caution">
    <text evidence="1">The sequence shown here is derived from an EMBL/GenBank/DDBJ whole genome shotgun (WGS) entry which is preliminary data.</text>
</comment>
<keyword evidence="2" id="KW-1185">Reference proteome</keyword>
<evidence type="ECO:0008006" key="3">
    <source>
        <dbReference type="Google" id="ProtNLM"/>
    </source>
</evidence>
<evidence type="ECO:0000313" key="2">
    <source>
        <dbReference type="Proteomes" id="UP000031982"/>
    </source>
</evidence>
<evidence type="ECO:0000313" key="1">
    <source>
        <dbReference type="EMBL" id="KIL75764.1"/>
    </source>
</evidence>
<protein>
    <recommendedName>
        <fullName evidence="3">Mobile element protein</fullName>
    </recommendedName>
</protein>
<accession>A0ABR5APK7</accession>
<proteinExistence type="predicted"/>
<dbReference type="EMBL" id="JXLP01000023">
    <property type="protein sequence ID" value="KIL75764.1"/>
    <property type="molecule type" value="Genomic_DNA"/>
</dbReference>
<reference evidence="1 2" key="1">
    <citation type="submission" date="2015-01" db="EMBL/GenBank/DDBJ databases">
        <title>Genome Assembly of Bacillus badius MTCC 1458.</title>
        <authorList>
            <person name="Verma A."/>
            <person name="Khatri I."/>
            <person name="Mual P."/>
            <person name="Subramanian S."/>
            <person name="Krishnamurthi S."/>
        </authorList>
    </citation>
    <scope>NUCLEOTIDE SEQUENCE [LARGE SCALE GENOMIC DNA]</scope>
    <source>
        <strain evidence="1 2">MTCC 1458</strain>
    </source>
</reference>
<name>A0ABR5APK7_BACBA</name>